<protein>
    <recommendedName>
        <fullName evidence="11">Vacuolar protein sorting-associated protein</fullName>
    </recommendedName>
</protein>
<organism evidence="9 10">
    <name type="scientific">Candida albicans</name>
    <name type="common">Yeast</name>
    <dbReference type="NCBI Taxonomy" id="5476"/>
    <lineage>
        <taxon>Eukaryota</taxon>
        <taxon>Fungi</taxon>
        <taxon>Dikarya</taxon>
        <taxon>Ascomycota</taxon>
        <taxon>Saccharomycotina</taxon>
        <taxon>Pichiomycetes</taxon>
        <taxon>Debaryomycetaceae</taxon>
        <taxon>Candida/Lodderomyces clade</taxon>
        <taxon>Candida</taxon>
    </lineage>
</organism>
<evidence type="ECO:0000259" key="6">
    <source>
        <dbReference type="Pfam" id="PF25033"/>
    </source>
</evidence>
<feature type="region of interest" description="Disordered" evidence="4">
    <location>
        <begin position="1427"/>
        <end position="1462"/>
    </location>
</feature>
<evidence type="ECO:0000256" key="2">
    <source>
        <dbReference type="ARBA" id="ARBA00022448"/>
    </source>
</evidence>
<evidence type="ECO:0000256" key="3">
    <source>
        <dbReference type="ARBA" id="ARBA00023055"/>
    </source>
</evidence>
<feature type="domain" description="Vacuolar protein sorting-associated protein 13 VPS13 adaptor binding" evidence="7">
    <location>
        <begin position="1735"/>
        <end position="2284"/>
    </location>
</feature>
<dbReference type="InterPro" id="IPR009543">
    <property type="entry name" value="VPS13_VAB"/>
</dbReference>
<evidence type="ECO:0000259" key="5">
    <source>
        <dbReference type="Pfam" id="PF12624"/>
    </source>
</evidence>
<keyword evidence="3" id="KW-0445">Lipid transport</keyword>
<sequence>MFESLVANLLNIGIWSGDVKLRNLRLRKESLDKFKLPVDVKFGQLGQLTLQIPWSNLKGKPVRVIIEDVYLLVSPKIIQDYDLEEEELRSQAVKKEKLAQLETFLDAKSQELGTDLENETFVESLVTKIVDNLQVTIKNIHLKYEDDSVLTETPYSIGFTLDELSAVSTDEDWVPSFINITQSLTRKLLTLKNLSCYMDTQGTELYSNLDREEMHDAFQKTLTDIEYLLKPVTGNGKLTVNKTGTTASIPHIDTDLFFEEFGVELNSQQYQNLLWTASKFHWFMKTEKFRKFRPKIAPSESPKEWFQYTAKAVLDEIHERNYKWSWAYFEKRRDQRKEYIKLWKLKLENKMSPEQQKSLDDLEWDLPYEDIKLYRSFTRNELKKEKKNISSLYDTESKSANDAQSTGGGGWLSSWWGGSKQSNESKEKSNNESQSSEKIDLSLSDEQRKALYDAIDYDENADAVTVDIPREWVKMQVTMHLNKGGFTIKRNKTTTLGEIVFEGCKTQFYERPDSFLASFQMEEFRIEDNTDTSLYKHIVSVKQDEENHQGDSFEEPFLQLSFENNPLDQEADSILVGKLKSMTIYYNPKFIEEIIKFFTPPKIHLDTVGAIMNAAESTVEGLTTQTRMGLEYALEEHKTINVKLDLQTPLIILPLDPASVKSPVAILDAGHISVISDLVDKSKIKEYKEKQQYSAEDWESLKNLMYDQFHVNLEDARFLVGHNIKTTMEQLYSTDRSTYVLDTFNLGLLLGISIIPDAQNLARIRIRGDVPKVALAINDFQYKTLMQIIDVAIPNTDFESSDSSSIFNAFGNNRGIEDVDIEDSTQPISKPNAPTNKDQHQFEFDLNVKLVQISLSRCIDAVTLQTEPLAEIVGESMALNFYKTLADMYLTLSVFDISLLDHIEKSGVPGFQKLVSSNSEGEKKNLLEMKYSRKQRLVMFKNKEIEVFDQDVDMQIAVVKFVVTRKSYLSLLNFVLNTFTDPNAPATPADELINASSSEDTSPQKINVNVALESIIIVLNEDGIKLATLQLSSAEVKVFLLPDTMDIQGKLGAFALHDEVNQGSPRDSLIRNLIHIDGDNLAQFSYKAYDNVTQNKPSVVEFETGAITINFIEASFNRILAYLSQFLKMKAIYDSARQAAINQSAQLPAQLLFNVLIHAPTIIYAHNQYKDSSNTIQVGIRNVNVMSHLEFENDIKQDSHMVDDLDISFDIAYSEKYVKDVPTFVVRGKMPELDLHLTEIQLKMLTQLSDSVNRAFTFDDSDSNLQDVEEDAVYANEVLRHNTQMIHAESPQQPAAIVSPDTEDTDIPGNHKMVDLKFDVPRVALTIYNGTSSTATLKDYSLSSFTMNKFICEFDMLHDGHFNANVKIKSFVVKDTRVNTDSKFPVIIPSVDGVDNQFTLLVTTEALDYLFEVQSFINKAIEQDASPPFAERPRQQSRTSITTSSAKILNTETSKPENSSSSKVGFSLNIIEPSVLLLADDTRENTEAVVFKVGQILVTQQNVISLAASNIGMYLMDMNEQDTSRYRIIDDFSISFAHDSRGSTATKFLTNIQASIDPLIVRVSLRDIRLALGIFNRANELYMKHQGVVEDASNSEEFQFSKNFKKRLSQYAPSVLSTYSDDSDYEAPRIPEGVAIVKGEEMNANFGGLRFVLIGDVSELPVLDMKIKPFEARAINWSTDLNAETGSQVTLTSKAVALLSQVSDLITSREKLKPRESETKTGIKSWDSKPWSFEDWRSIRENLDADDASTLGIRFVDSEYQNIVRVSASSVGEELYIMQPPVCGVHNRLSVDIMLREDNVKVIRLRSTVMIENDADIPIIIDISDTRGDKELCIGSKETKSLPIDLVYGGKLKIKPETNISYGWSEEQLYWKDAMKGCIALSCRATSKDDKSVYYFQAEAVYDKEEPLANVYPHMKLVVSAPLEIENLLPFDFKYRLYDKHARKDWTGRVEKGVKSYVHVVNLESLLLLSVEPVNTSFKKSEFAVINHPKKSEFERENTITLQDVNNRILKLRIYYPRKKSDSTSLKVVIYSPYIILNRSNLNLAISERGNTIESLGRSDEERKITPAEDSIWSQPMSFDALGQSNEVKLQITGKQMEIDLGVTVSEGEGKYNLTKVISITPRYIFVNKLEEELQIVEVGTTKHLSIKSGGSLPLYGLRMLEKKNLMMKFPQASGSMSWSQPFCINDVGQMFVKVLKKDVGQVLVKATIMLEDATVFIHIENGNDQWPFSIRNFTNEEFYIYQNDPNINANGEVVKSETPYKPIYYKVPPKSVMPYAYDYPNAIIKEIIIRSHGRERAIKGGSTSSSSVANSHTGQFEAVENDENYHTKIVTKFDGFGVSLINTRDQELCYITLKGLEFRYNESNLYQNISAKLKWIQIDNQLYGGIFPIILYPSVIPKTGKELNSHPAFSGSICRVKDDTHGVLFIKYATLLLQEMTLEIDEDFLFALLDFSKFPGASWNKQHVDRLCDDNLNIPEPAKLSDTSDIYFEALHLQPLQANLSFVRTERLHNIIGSADFLGNPVGLFNLLSSGVIDIFYEPYQGFVLNDRPQELGIGIAKGGLSFVKKSVFGFSDSISKVTGSIAKGLSVATMDKSFQERRRLNTRRNRPKHALYGFATGANSFFDSLSSGVTGVATAPIEGANSDGAAGFFKGLGKGIIGLPTKTAIGFFDLASNVSEGIRNTTTVFDSEGLDKVRLPRYVNPNGVVKPYSQREAQGQFWLNNVDGGVYYNQKYLAHLLLPGEEMRF</sequence>
<evidence type="ECO:0000313" key="9">
    <source>
        <dbReference type="EMBL" id="KAF6071610.1"/>
    </source>
</evidence>
<feature type="domain" description="VPS13-like middle region" evidence="6">
    <location>
        <begin position="1204"/>
        <end position="1685"/>
    </location>
</feature>
<dbReference type="InterPro" id="IPR056748">
    <property type="entry name" value="VPS13-like_C"/>
</dbReference>
<reference evidence="9 10" key="1">
    <citation type="submission" date="2020-03" db="EMBL/GenBank/DDBJ databases">
        <title>FDA dAtabase for Regulatory Grade micrObial Sequences (FDA-ARGOS): Supporting development and validation of Infectious Disease Dx tests.</title>
        <authorList>
            <person name="Campos J."/>
            <person name="Goldberg B."/>
            <person name="Tallon L."/>
            <person name="Sadzewicz L."/>
            <person name="Vavikolanu K."/>
            <person name="Mehta A."/>
            <person name="Aluvathingal J."/>
            <person name="Nadendla S."/>
            <person name="Nandy P."/>
            <person name="Geyer C."/>
            <person name="Yan Y."/>
            <person name="Sichtig H."/>
        </authorList>
    </citation>
    <scope>NUCLEOTIDE SEQUENCE [LARGE SCALE GENOMIC DNA]</scope>
    <source>
        <strain evidence="9 10">FDAARGOS_656</strain>
    </source>
</reference>
<dbReference type="InterPro" id="IPR026854">
    <property type="entry name" value="VPS13_N"/>
</dbReference>
<dbReference type="GO" id="GO:0006623">
    <property type="term" value="P:protein targeting to vacuole"/>
    <property type="evidence" value="ECO:0007669"/>
    <property type="project" value="TreeGrafter"/>
</dbReference>
<dbReference type="GO" id="GO:0006869">
    <property type="term" value="P:lipid transport"/>
    <property type="evidence" value="ECO:0007669"/>
    <property type="project" value="UniProtKB-KW"/>
</dbReference>
<dbReference type="InterPro" id="IPR056747">
    <property type="entry name" value="VPS13-like_M"/>
</dbReference>
<accession>A0A8H6F503</accession>
<comment type="similarity">
    <text evidence="1">Belongs to the VPS13 family.</text>
</comment>
<evidence type="ECO:0000259" key="8">
    <source>
        <dbReference type="Pfam" id="PF25037"/>
    </source>
</evidence>
<dbReference type="GO" id="GO:0007005">
    <property type="term" value="P:mitochondrion organization"/>
    <property type="evidence" value="ECO:0007669"/>
    <property type="project" value="TreeGrafter"/>
</dbReference>
<name>A0A8H6F503_CANAX</name>
<feature type="compositionally biased region" description="Low complexity" evidence="4">
    <location>
        <begin position="1436"/>
        <end position="1445"/>
    </location>
</feature>
<feature type="compositionally biased region" description="Polar residues" evidence="4">
    <location>
        <begin position="1446"/>
        <end position="1462"/>
    </location>
</feature>
<dbReference type="InterPro" id="IPR026847">
    <property type="entry name" value="VPS13"/>
</dbReference>
<feature type="compositionally biased region" description="Basic and acidic residues" evidence="4">
    <location>
        <begin position="423"/>
        <end position="440"/>
    </location>
</feature>
<keyword evidence="2" id="KW-0813">Transport</keyword>
<dbReference type="PANTHER" id="PTHR16166">
    <property type="entry name" value="VACUOLAR PROTEIN SORTING-ASSOCIATED PROTEIN VPS13"/>
    <property type="match status" value="1"/>
</dbReference>
<evidence type="ECO:0008006" key="11">
    <source>
        <dbReference type="Google" id="ProtNLM"/>
    </source>
</evidence>
<dbReference type="Pfam" id="PF12624">
    <property type="entry name" value="VPS13_N"/>
    <property type="match status" value="1"/>
</dbReference>
<dbReference type="GO" id="GO:0045324">
    <property type="term" value="P:late endosome to vacuole transport"/>
    <property type="evidence" value="ECO:0007669"/>
    <property type="project" value="TreeGrafter"/>
</dbReference>
<dbReference type="Pfam" id="PF25033">
    <property type="entry name" value="VPS13_M"/>
    <property type="match status" value="1"/>
</dbReference>
<gene>
    <name evidence="9" type="ORF">FOB64_001327</name>
</gene>
<dbReference type="PANTHER" id="PTHR16166:SF93">
    <property type="entry name" value="INTERMEMBRANE LIPID TRANSFER PROTEIN VPS13"/>
    <property type="match status" value="1"/>
</dbReference>
<dbReference type="GO" id="GO:0045053">
    <property type="term" value="P:protein retention in Golgi apparatus"/>
    <property type="evidence" value="ECO:0007669"/>
    <property type="project" value="TreeGrafter"/>
</dbReference>
<evidence type="ECO:0000256" key="1">
    <source>
        <dbReference type="ARBA" id="ARBA00006545"/>
    </source>
</evidence>
<comment type="caution">
    <text evidence="9">The sequence shown here is derived from an EMBL/GenBank/DDBJ whole genome shotgun (WGS) entry which is preliminary data.</text>
</comment>
<dbReference type="Pfam" id="PF25036">
    <property type="entry name" value="VPS13_VAB"/>
    <property type="match status" value="1"/>
</dbReference>
<proteinExistence type="inferred from homology"/>
<feature type="region of interest" description="Disordered" evidence="4">
    <location>
        <begin position="417"/>
        <end position="440"/>
    </location>
</feature>
<feature type="domain" description="Intermembrane lipid transfer protein VPS13-like C-terminal" evidence="8">
    <location>
        <begin position="2695"/>
        <end position="2744"/>
    </location>
</feature>
<evidence type="ECO:0000313" key="10">
    <source>
        <dbReference type="Proteomes" id="UP000536275"/>
    </source>
</evidence>
<evidence type="ECO:0000259" key="7">
    <source>
        <dbReference type="Pfam" id="PF25036"/>
    </source>
</evidence>
<dbReference type="EMBL" id="JABWAD010000016">
    <property type="protein sequence ID" value="KAF6071610.1"/>
    <property type="molecule type" value="Genomic_DNA"/>
</dbReference>
<dbReference type="Proteomes" id="UP000536275">
    <property type="component" value="Unassembled WGS sequence"/>
</dbReference>
<evidence type="ECO:0000256" key="4">
    <source>
        <dbReference type="SAM" id="MobiDB-lite"/>
    </source>
</evidence>
<dbReference type="Pfam" id="PF25037">
    <property type="entry name" value="VPS13_C"/>
    <property type="match status" value="1"/>
</dbReference>
<feature type="domain" description="Chorein N-terminal" evidence="5">
    <location>
        <begin position="10"/>
        <end position="990"/>
    </location>
</feature>